<feature type="compositionally biased region" description="Basic and acidic residues" evidence="4">
    <location>
        <begin position="1676"/>
        <end position="1692"/>
    </location>
</feature>
<dbReference type="OrthoDB" id="15627at2759"/>
<dbReference type="Gene3D" id="1.10.418.10">
    <property type="entry name" value="Calponin-like domain"/>
    <property type="match status" value="1"/>
</dbReference>
<dbReference type="InterPro" id="IPR036034">
    <property type="entry name" value="PDZ_sf"/>
</dbReference>
<dbReference type="InterPro" id="IPR001781">
    <property type="entry name" value="Znf_LIM"/>
</dbReference>
<dbReference type="Pfam" id="PF00307">
    <property type="entry name" value="CH"/>
    <property type="match status" value="1"/>
</dbReference>
<feature type="region of interest" description="Disordered" evidence="4">
    <location>
        <begin position="1240"/>
        <end position="1306"/>
    </location>
</feature>
<feature type="region of interest" description="Disordered" evidence="4">
    <location>
        <begin position="1347"/>
        <end position="1369"/>
    </location>
</feature>
<dbReference type="Pfam" id="PF00412">
    <property type="entry name" value="LIM"/>
    <property type="match status" value="1"/>
</dbReference>
<feature type="compositionally biased region" description="Basic and acidic residues" evidence="4">
    <location>
        <begin position="1439"/>
        <end position="1449"/>
    </location>
</feature>
<feature type="compositionally biased region" description="Basic and acidic residues" evidence="4">
    <location>
        <begin position="1465"/>
        <end position="1488"/>
    </location>
</feature>
<evidence type="ECO:0000256" key="4">
    <source>
        <dbReference type="SAM" id="MobiDB-lite"/>
    </source>
</evidence>
<dbReference type="GO" id="GO:0030155">
    <property type="term" value="P:regulation of cell adhesion"/>
    <property type="evidence" value="ECO:0007669"/>
    <property type="project" value="InterPro"/>
</dbReference>
<keyword evidence="6" id="KW-1185">Reference proteome</keyword>
<dbReference type="PANTHER" id="PTHR46767">
    <property type="entry name" value="LIM DOMAIN ONLY PROTEIN 7"/>
    <property type="match status" value="1"/>
</dbReference>
<evidence type="ECO:0000313" key="6">
    <source>
        <dbReference type="Proteomes" id="UP000749559"/>
    </source>
</evidence>
<gene>
    <name evidence="5" type="ORF">OFUS_LOCUS5167</name>
</gene>
<reference evidence="5" key="1">
    <citation type="submission" date="2022-03" db="EMBL/GenBank/DDBJ databases">
        <authorList>
            <person name="Martin C."/>
        </authorList>
    </citation>
    <scope>NUCLEOTIDE SEQUENCE</scope>
</reference>
<dbReference type="Gene3D" id="2.10.110.10">
    <property type="entry name" value="Cysteine Rich Protein"/>
    <property type="match status" value="1"/>
</dbReference>
<dbReference type="InterPro" id="IPR001478">
    <property type="entry name" value="PDZ"/>
</dbReference>
<feature type="compositionally biased region" description="Polar residues" evidence="4">
    <location>
        <begin position="1514"/>
        <end position="1539"/>
    </location>
</feature>
<feature type="region of interest" description="Disordered" evidence="4">
    <location>
        <begin position="248"/>
        <end position="280"/>
    </location>
</feature>
<dbReference type="PROSITE" id="PS50106">
    <property type="entry name" value="PDZ"/>
    <property type="match status" value="1"/>
</dbReference>
<feature type="compositionally biased region" description="Basic and acidic residues" evidence="4">
    <location>
        <begin position="1746"/>
        <end position="1757"/>
    </location>
</feature>
<feature type="compositionally biased region" description="Polar residues" evidence="4">
    <location>
        <begin position="986"/>
        <end position="1015"/>
    </location>
</feature>
<dbReference type="SMART" id="SM00228">
    <property type="entry name" value="PDZ"/>
    <property type="match status" value="1"/>
</dbReference>
<feature type="compositionally biased region" description="Polar residues" evidence="4">
    <location>
        <begin position="1764"/>
        <end position="1783"/>
    </location>
</feature>
<feature type="region of interest" description="Disordered" evidence="4">
    <location>
        <begin position="385"/>
        <end position="411"/>
    </location>
</feature>
<dbReference type="Proteomes" id="UP000749559">
    <property type="component" value="Unassembled WGS sequence"/>
</dbReference>
<feature type="region of interest" description="Disordered" evidence="4">
    <location>
        <begin position="850"/>
        <end position="876"/>
    </location>
</feature>
<organism evidence="5 6">
    <name type="scientific">Owenia fusiformis</name>
    <name type="common">Polychaete worm</name>
    <dbReference type="NCBI Taxonomy" id="6347"/>
    <lineage>
        <taxon>Eukaryota</taxon>
        <taxon>Metazoa</taxon>
        <taxon>Spiralia</taxon>
        <taxon>Lophotrochozoa</taxon>
        <taxon>Annelida</taxon>
        <taxon>Polychaeta</taxon>
        <taxon>Sedentaria</taxon>
        <taxon>Canalipalpata</taxon>
        <taxon>Sabellida</taxon>
        <taxon>Oweniida</taxon>
        <taxon>Oweniidae</taxon>
        <taxon>Owenia</taxon>
    </lineage>
</organism>
<feature type="region of interest" description="Disordered" evidence="4">
    <location>
        <begin position="1417"/>
        <end position="1842"/>
    </location>
</feature>
<dbReference type="SMART" id="SM00132">
    <property type="entry name" value="LIM"/>
    <property type="match status" value="1"/>
</dbReference>
<name>A0A8J1TJB8_OWEFU</name>
<dbReference type="InterPro" id="IPR001715">
    <property type="entry name" value="CH_dom"/>
</dbReference>
<feature type="region of interest" description="Disordered" evidence="4">
    <location>
        <begin position="936"/>
        <end position="1015"/>
    </location>
</feature>
<keyword evidence="3" id="KW-0440">LIM domain</keyword>
<dbReference type="SMART" id="SM00033">
    <property type="entry name" value="CH"/>
    <property type="match status" value="1"/>
</dbReference>
<dbReference type="PROSITE" id="PS50021">
    <property type="entry name" value="CH"/>
    <property type="match status" value="1"/>
</dbReference>
<dbReference type="GO" id="GO:0023051">
    <property type="term" value="P:regulation of signaling"/>
    <property type="evidence" value="ECO:0007669"/>
    <property type="project" value="InterPro"/>
</dbReference>
<dbReference type="InterPro" id="IPR036872">
    <property type="entry name" value="CH_dom_sf"/>
</dbReference>
<dbReference type="PANTHER" id="PTHR46767:SF1">
    <property type="entry name" value="LIM DOMAIN ONLY PROTEIN 7"/>
    <property type="match status" value="1"/>
</dbReference>
<feature type="compositionally biased region" description="Pro residues" evidence="4">
    <location>
        <begin position="1803"/>
        <end position="1813"/>
    </location>
</feature>
<feature type="compositionally biased region" description="Pro residues" evidence="4">
    <location>
        <begin position="1726"/>
        <end position="1742"/>
    </location>
</feature>
<dbReference type="SUPFAM" id="SSF50156">
    <property type="entry name" value="PDZ domain-like"/>
    <property type="match status" value="1"/>
</dbReference>
<dbReference type="InterPro" id="IPR029978">
    <property type="entry name" value="LMO-7"/>
</dbReference>
<dbReference type="InterPro" id="IPR031865">
    <property type="entry name" value="DUF4757"/>
</dbReference>
<dbReference type="PROSITE" id="PS50023">
    <property type="entry name" value="LIM_DOMAIN_2"/>
    <property type="match status" value="1"/>
</dbReference>
<proteinExistence type="predicted"/>
<feature type="region of interest" description="Disordered" evidence="4">
    <location>
        <begin position="567"/>
        <end position="592"/>
    </location>
</feature>
<feature type="compositionally biased region" description="Polar residues" evidence="4">
    <location>
        <begin position="1115"/>
        <end position="1128"/>
    </location>
</feature>
<dbReference type="CDD" id="cd21208">
    <property type="entry name" value="CH_LMO7-like"/>
    <property type="match status" value="1"/>
</dbReference>
<dbReference type="PROSITE" id="PS00478">
    <property type="entry name" value="LIM_DOMAIN_1"/>
    <property type="match status" value="1"/>
</dbReference>
<sequence>MADSDNDDDQWYPKSKRDEEMEFYTNLAVDEMQRWIEAVTRKKFSSPDDPRKSLENGTLLCELMNTLSPGAIKKINKLPTQMAYLDNLNMFIKACKDHLSISKGHLLDSSDLEDLSNRAIAESEFEFREENDRRIRNVAIAIFWIGKAAPDRGYSGPKLDTSAFSGLITDTNTHREKQLHNNESIDSAFSSFTKTAESPYTPDPYHIRDHSYDSHGSYDANYSESSGDIENMPSRKLGATVPHDFKYEYNGPRSPGSSSMGEDYHDGHKRSPGSSVSDDMVRTMPLRRDSAAKPPTNPLQFIAGHAAQEMAAQAQLMVKQAEIQKQKKTELVTTEGDWQNNLSSWKDKRRRKSSATLQRVEDTEVYKEEKSMRELADLPRRKSKTFAEMVEDRERRRSGLPSYPLEEEEENPITIRKSKLRNMNIYPSEDDDIFKKPAVPAIPDPEPSQVKPVPKVEAPRKTYSQRKAGEGRDMTINMSQRPNNNRGFGFTVSGGRDKGGAVLVEKVTLGSAADVCELQEGDEIISINGRDVDNQFLGPINFWIKESVKSGQLELKIKRFPQTDKTNDVVDEFSEEDTEEFPEDNNTDHEDSACDVTENLSQEAPRHTRSLRRDPVLRGDDRLLENITHDNTTEEFTKKLSVQSQRSNEDLVSRHNKLQNRETKDDTSWRRQPSESPPRQSKETTYKTPTKFSSQQTKPISPINQSESPSTHVDDSTPSRRSSNRFSASLKKFEQPEAEEPTASAPWRKSRVKSKIDENRNDTGNKNDNNSIDNDSILLRHPRGDNKENITPTAGEQQLYDPNTAAQSDSVITHTRKERVISRVPHNEHSVIDQSPTAKTTVTMTTTKTITEEDSSRKIPRDDPPVTYSQPTQSESLKSYNQEIPSPIYKKTIEQTAKIESPKISTPLEQPIRRQPDIQPLSIHIDPQEDYGVEATVQSEFIRAEPEIASPVRINRSSSERESTASPPPLPGSAPPPLPGAPPPSFSQMSQAPPTFQTPPSTSHQSQDVTITQHASLPYKTNITLKEDIDQSQVEDGLKTPPKAPSDDKVVLRQDSTVRIRKEILKRRSDFFGVDDSEESQTIEKAQVFKPPQRELEPLSWNMVDISIDGGSGSHSNNVSIQGNSMTPEQIEEQERQIIANIEREEIRKDAESGYAPRTSRGYDPAPIRGYDPSRMQYAPVQLPKQENYNSEPAKGQYTDTETVHSPVTSQVKSPHYEPEMYTPSNETTITTATVVTETQPGYHGNHVEGKVVSPSGRKSFSLEEDRQKMEEWNREQERKMQQPKENPKQEKFTQDQDRFRAKWEEDMRRVEEAEREMKEKEDEQLDKEWQKIKALEEKKKQRLLELKNKQEGKTEPAPVAAPVEEDEQAVWEREQKRLEEIRQQEQLRLQEEQRRIEEERLLEMDRQRKMVMEQKIEEQRQLAEDAHFQPKTASTPRSLEDETRREQAYLDEFIMASPEQTQYKYKEREEVPERRPLQQENVPERRPQQQQQHAYRTQEIEGRSYDPRYDQADSVTPQFTNKPSTYNTTVIKRQTIQASEPKIESNHIEPKHDNRPEYQSQGDIYDVRSETTNVIESQDRRQIMQSNRRPSGKIDNQSVSSQDSQQRKSVIQPREPISRKSLAGMSAVPKPKLKAEQSWVVPEDTRKKQEKERKSQRMSEIMRSENLNEHWMVQEAERRRLADQNERERLTKLQNRTALKPMDFSANQNKSPQISPNGGHREKPQPPQSSPPQGSPSPTQPRPQEYIERPRSDRQSRPIPDTIKQTLINRVNSPRNSVNYSDYQEMMRSEPNSLPGYGQRAPPAPAPGPEPNGHPGYSQHAAPASGPVKPPRLLADGSSGDTDSVISVSAKRMCSHCGTELGQGAAMIIESLQLYYHMTCFRCTVCNCQLGNGAKGADVRVRVSKLHCQNCYSNDE</sequence>
<dbReference type="GO" id="GO:0046872">
    <property type="term" value="F:metal ion binding"/>
    <property type="evidence" value="ECO:0007669"/>
    <property type="project" value="UniProtKB-KW"/>
</dbReference>
<dbReference type="Gene3D" id="2.30.42.10">
    <property type="match status" value="1"/>
</dbReference>
<feature type="compositionally biased region" description="Polar residues" evidence="4">
    <location>
        <begin position="1706"/>
        <end position="1717"/>
    </location>
</feature>
<feature type="compositionally biased region" description="Basic and acidic residues" evidence="4">
    <location>
        <begin position="1644"/>
        <end position="1669"/>
    </location>
</feature>
<feature type="compositionally biased region" description="Basic and acidic residues" evidence="4">
    <location>
        <begin position="1142"/>
        <end position="1152"/>
    </location>
</feature>
<feature type="compositionally biased region" description="Acidic residues" evidence="4">
    <location>
        <begin position="569"/>
        <end position="585"/>
    </location>
</feature>
<feature type="compositionally biased region" description="Low complexity" evidence="4">
    <location>
        <begin position="766"/>
        <end position="777"/>
    </location>
</feature>
<evidence type="ECO:0000256" key="2">
    <source>
        <dbReference type="ARBA" id="ARBA00022833"/>
    </source>
</evidence>
<evidence type="ECO:0000256" key="3">
    <source>
        <dbReference type="ARBA" id="ARBA00023038"/>
    </source>
</evidence>
<feature type="compositionally biased region" description="Basic and acidic residues" evidence="4">
    <location>
        <begin position="1542"/>
        <end position="1557"/>
    </location>
</feature>
<dbReference type="Pfam" id="PF00595">
    <property type="entry name" value="PDZ"/>
    <property type="match status" value="1"/>
</dbReference>
<feature type="non-terminal residue" evidence="5">
    <location>
        <position position="1"/>
    </location>
</feature>
<feature type="region of interest" description="Disordered" evidence="4">
    <location>
        <begin position="1142"/>
        <end position="1227"/>
    </location>
</feature>
<comment type="caution">
    <text evidence="5">The sequence shown here is derived from an EMBL/GenBank/DDBJ whole genome shotgun (WGS) entry which is preliminary data.</text>
</comment>
<keyword evidence="2" id="KW-0862">Zinc</keyword>
<accession>A0A8J1TJB8</accession>
<evidence type="ECO:0000313" key="5">
    <source>
        <dbReference type="EMBL" id="CAH1778212.1"/>
    </source>
</evidence>
<feature type="compositionally biased region" description="Basic and acidic residues" evidence="4">
    <location>
        <begin position="1261"/>
        <end position="1306"/>
    </location>
</feature>
<feature type="compositionally biased region" description="Basic and acidic residues" evidence="4">
    <location>
        <begin position="647"/>
        <end position="673"/>
    </location>
</feature>
<feature type="compositionally biased region" description="Basic and acidic residues" evidence="4">
    <location>
        <begin position="1497"/>
        <end position="1512"/>
    </location>
</feature>
<keyword evidence="1" id="KW-0479">Metal-binding</keyword>
<feature type="compositionally biased region" description="Polar residues" evidence="4">
    <location>
        <begin position="867"/>
        <end position="876"/>
    </location>
</feature>
<evidence type="ECO:0000256" key="1">
    <source>
        <dbReference type="ARBA" id="ARBA00022723"/>
    </source>
</evidence>
<protein>
    <submittedName>
        <fullName evidence="5">Uncharacterized protein</fullName>
    </submittedName>
</protein>
<dbReference type="Pfam" id="PF15949">
    <property type="entry name" value="DUF4757"/>
    <property type="match status" value="1"/>
</dbReference>
<feature type="compositionally biased region" description="Polar residues" evidence="4">
    <location>
        <begin position="1198"/>
        <end position="1213"/>
    </location>
</feature>
<feature type="compositionally biased region" description="Basic and acidic residues" evidence="4">
    <location>
        <begin position="1417"/>
        <end position="1429"/>
    </location>
</feature>
<feature type="region of interest" description="Disordered" evidence="4">
    <location>
        <begin position="1107"/>
        <end position="1130"/>
    </location>
</feature>
<feature type="region of interest" description="Disordered" evidence="4">
    <location>
        <begin position="635"/>
        <end position="810"/>
    </location>
</feature>
<feature type="compositionally biased region" description="Basic and acidic residues" evidence="4">
    <location>
        <begin position="754"/>
        <end position="765"/>
    </location>
</feature>
<feature type="compositionally biased region" description="Pro residues" evidence="4">
    <location>
        <begin position="966"/>
        <end position="985"/>
    </location>
</feature>
<feature type="compositionally biased region" description="Polar residues" evidence="4">
    <location>
        <begin position="789"/>
        <end position="810"/>
    </location>
</feature>
<feature type="region of interest" description="Disordered" evidence="4">
    <location>
        <begin position="1028"/>
        <end position="1049"/>
    </location>
</feature>
<feature type="compositionally biased region" description="Basic and acidic residues" evidence="4">
    <location>
        <begin position="850"/>
        <end position="864"/>
    </location>
</feature>
<dbReference type="EMBL" id="CAIIXF020000002">
    <property type="protein sequence ID" value="CAH1778212.1"/>
    <property type="molecule type" value="Genomic_DNA"/>
</dbReference>
<feature type="compositionally biased region" description="Polar residues" evidence="4">
    <location>
        <begin position="686"/>
        <end position="711"/>
    </location>
</feature>
<dbReference type="CDD" id="cd08368">
    <property type="entry name" value="LIM"/>
    <property type="match status" value="1"/>
</dbReference>
<dbReference type="SUPFAM" id="SSF47576">
    <property type="entry name" value="Calponin-homology domain, CH-domain"/>
    <property type="match status" value="1"/>
</dbReference>